<sequence>MAYPPGRDLDDAAIAAWFWDRDPDSGPDEDIPTAVDRWLLGSRLHAAASAAGPDDRAACRVLAADVHPGQLRLW</sequence>
<keyword evidence="2" id="KW-1185">Reference proteome</keyword>
<dbReference type="RefSeq" id="WP_380121249.1">
    <property type="nucleotide sequence ID" value="NZ_JBHSIU010000046.1"/>
</dbReference>
<reference evidence="2" key="1">
    <citation type="journal article" date="2019" name="Int. J. Syst. Evol. Microbiol.">
        <title>The Global Catalogue of Microorganisms (GCM) 10K type strain sequencing project: providing services to taxonomists for standard genome sequencing and annotation.</title>
        <authorList>
            <consortium name="The Broad Institute Genomics Platform"/>
            <consortium name="The Broad Institute Genome Sequencing Center for Infectious Disease"/>
            <person name="Wu L."/>
            <person name="Ma J."/>
        </authorList>
    </citation>
    <scope>NUCLEOTIDE SEQUENCE [LARGE SCALE GENOMIC DNA]</scope>
    <source>
        <strain evidence="2">CGMCC 4.7152</strain>
    </source>
</reference>
<gene>
    <name evidence="1" type="ORF">ACFPIJ_33885</name>
</gene>
<dbReference type="EMBL" id="JBHSIU010000046">
    <property type="protein sequence ID" value="MFC5002807.1"/>
    <property type="molecule type" value="Genomic_DNA"/>
</dbReference>
<accession>A0ABV9W647</accession>
<evidence type="ECO:0000313" key="1">
    <source>
        <dbReference type="EMBL" id="MFC5002807.1"/>
    </source>
</evidence>
<protein>
    <submittedName>
        <fullName evidence="1">Uncharacterized protein</fullName>
    </submittedName>
</protein>
<evidence type="ECO:0000313" key="2">
    <source>
        <dbReference type="Proteomes" id="UP001595912"/>
    </source>
</evidence>
<name>A0ABV9W647_9ACTN</name>
<comment type="caution">
    <text evidence="1">The sequence shown here is derived from an EMBL/GenBank/DDBJ whole genome shotgun (WGS) entry which is preliminary data.</text>
</comment>
<organism evidence="1 2">
    <name type="scientific">Dactylosporangium cerinum</name>
    <dbReference type="NCBI Taxonomy" id="1434730"/>
    <lineage>
        <taxon>Bacteria</taxon>
        <taxon>Bacillati</taxon>
        <taxon>Actinomycetota</taxon>
        <taxon>Actinomycetes</taxon>
        <taxon>Micromonosporales</taxon>
        <taxon>Micromonosporaceae</taxon>
        <taxon>Dactylosporangium</taxon>
    </lineage>
</organism>
<proteinExistence type="predicted"/>
<dbReference type="Proteomes" id="UP001595912">
    <property type="component" value="Unassembled WGS sequence"/>
</dbReference>